<gene>
    <name evidence="1" type="ORF">MERR_LOCUS31904</name>
</gene>
<evidence type="ECO:0000313" key="2">
    <source>
        <dbReference type="Proteomes" id="UP000467841"/>
    </source>
</evidence>
<sequence>MVETQYKAVVKGVRSDNAPELKFTSLFRQKGIISYHSCPETPEQNSVVERKHQHILNVARSLMFQAHI</sequence>
<proteinExistence type="predicted"/>
<accession>A0A6D2JWN0</accession>
<reference evidence="1" key="1">
    <citation type="submission" date="2020-01" db="EMBL/GenBank/DDBJ databases">
        <authorList>
            <person name="Mishra B."/>
        </authorList>
    </citation>
    <scope>NUCLEOTIDE SEQUENCE [LARGE SCALE GENOMIC DNA]</scope>
</reference>
<dbReference type="SUPFAM" id="SSF53098">
    <property type="entry name" value="Ribonuclease H-like"/>
    <property type="match status" value="1"/>
</dbReference>
<dbReference type="EMBL" id="CACVBM020001307">
    <property type="protein sequence ID" value="CAA7044669.1"/>
    <property type="molecule type" value="Genomic_DNA"/>
</dbReference>
<dbReference type="InterPro" id="IPR036397">
    <property type="entry name" value="RNaseH_sf"/>
</dbReference>
<comment type="caution">
    <text evidence="1">The sequence shown here is derived from an EMBL/GenBank/DDBJ whole genome shotgun (WGS) entry which is preliminary data.</text>
</comment>
<dbReference type="InterPro" id="IPR012337">
    <property type="entry name" value="RNaseH-like_sf"/>
</dbReference>
<dbReference type="OrthoDB" id="414104at2759"/>
<dbReference type="PANTHER" id="PTHR42648">
    <property type="entry name" value="TRANSPOSASE, PUTATIVE-RELATED"/>
    <property type="match status" value="1"/>
</dbReference>
<organism evidence="1 2">
    <name type="scientific">Microthlaspi erraticum</name>
    <dbReference type="NCBI Taxonomy" id="1685480"/>
    <lineage>
        <taxon>Eukaryota</taxon>
        <taxon>Viridiplantae</taxon>
        <taxon>Streptophyta</taxon>
        <taxon>Embryophyta</taxon>
        <taxon>Tracheophyta</taxon>
        <taxon>Spermatophyta</taxon>
        <taxon>Magnoliopsida</taxon>
        <taxon>eudicotyledons</taxon>
        <taxon>Gunneridae</taxon>
        <taxon>Pentapetalae</taxon>
        <taxon>rosids</taxon>
        <taxon>malvids</taxon>
        <taxon>Brassicales</taxon>
        <taxon>Brassicaceae</taxon>
        <taxon>Coluteocarpeae</taxon>
        <taxon>Microthlaspi</taxon>
    </lineage>
</organism>
<dbReference type="InterPro" id="IPR039537">
    <property type="entry name" value="Retrotran_Ty1/copia-like"/>
</dbReference>
<dbReference type="Gene3D" id="3.30.420.10">
    <property type="entry name" value="Ribonuclease H-like superfamily/Ribonuclease H"/>
    <property type="match status" value="1"/>
</dbReference>
<protein>
    <recommendedName>
        <fullName evidence="3">Integrase catalytic domain-containing protein</fullName>
    </recommendedName>
</protein>
<dbReference type="PANTHER" id="PTHR42648:SF31">
    <property type="entry name" value="RNA-DIRECTED DNA POLYMERASE"/>
    <property type="match status" value="1"/>
</dbReference>
<dbReference type="Proteomes" id="UP000467841">
    <property type="component" value="Unassembled WGS sequence"/>
</dbReference>
<dbReference type="GO" id="GO:0003676">
    <property type="term" value="F:nucleic acid binding"/>
    <property type="evidence" value="ECO:0007669"/>
    <property type="project" value="InterPro"/>
</dbReference>
<evidence type="ECO:0000313" key="1">
    <source>
        <dbReference type="EMBL" id="CAA7044669.1"/>
    </source>
</evidence>
<dbReference type="AlphaFoldDB" id="A0A6D2JWN0"/>
<evidence type="ECO:0008006" key="3">
    <source>
        <dbReference type="Google" id="ProtNLM"/>
    </source>
</evidence>
<name>A0A6D2JWN0_9BRAS</name>
<feature type="non-terminal residue" evidence="1">
    <location>
        <position position="68"/>
    </location>
</feature>
<keyword evidence="2" id="KW-1185">Reference proteome</keyword>